<dbReference type="KEGG" id="pdq:CL55_00003290"/>
<dbReference type="Gene3D" id="3.40.50.2000">
    <property type="entry name" value="Glycogen Phosphorylase B"/>
    <property type="match status" value="2"/>
</dbReference>
<dbReference type="RefSeq" id="WP_046329593.1">
    <property type="nucleotide sequence ID" value="NZ_CP007501.1"/>
</dbReference>
<organism evidence="3 4">
    <name type="scientific">Polynucleobacter duraquae</name>
    <dbReference type="NCBI Taxonomy" id="1835254"/>
    <lineage>
        <taxon>Bacteria</taxon>
        <taxon>Pseudomonadati</taxon>
        <taxon>Pseudomonadota</taxon>
        <taxon>Betaproteobacteria</taxon>
        <taxon>Burkholderiales</taxon>
        <taxon>Burkholderiaceae</taxon>
        <taxon>Polynucleobacter</taxon>
    </lineage>
</organism>
<proteinExistence type="predicted"/>
<accession>A0A0E3ZIS6</accession>
<dbReference type="Pfam" id="PF00534">
    <property type="entry name" value="Glycos_transf_1"/>
    <property type="match status" value="1"/>
</dbReference>
<gene>
    <name evidence="3" type="ORF">CL55_00003290</name>
</gene>
<dbReference type="GO" id="GO:0016757">
    <property type="term" value="F:glycosyltransferase activity"/>
    <property type="evidence" value="ECO:0007669"/>
    <property type="project" value="InterPro"/>
</dbReference>
<dbReference type="OrthoDB" id="433681at2"/>
<dbReference type="Proteomes" id="UP000061135">
    <property type="component" value="Chromosome"/>
</dbReference>
<name>A0A0E3ZIS6_9BURK</name>
<evidence type="ECO:0000313" key="4">
    <source>
        <dbReference type="Proteomes" id="UP000061135"/>
    </source>
</evidence>
<feature type="domain" description="Glycosyl transferase family 1" evidence="2">
    <location>
        <begin position="197"/>
        <end position="315"/>
    </location>
</feature>
<evidence type="ECO:0000256" key="1">
    <source>
        <dbReference type="SAM" id="Phobius"/>
    </source>
</evidence>
<reference evidence="3 4" key="1">
    <citation type="submission" date="2014-03" db="EMBL/GenBank/DDBJ databases">
        <title>Genome of Polynucleobacter strain MWH-MoK4.</title>
        <authorList>
            <person name="Hahn M.W."/>
        </authorList>
    </citation>
    <scope>NUCLEOTIDE SEQUENCE [LARGE SCALE GENOMIC DNA]</scope>
    <source>
        <strain evidence="3 4">MWH-MoK4</strain>
    </source>
</reference>
<sequence length="376" mass="43401">MTKKNILILVDYFYPGVRGVGPAKSIINFIDKIGDRARIKVFTWNWDIGGVSYSSKDKLKFLCDCNFECTYVNNYLFFLLNIFHIFSQNKFNKVILNSFFSLYFTLLPLLIAKVTKSQSKFFLAPRGELFSEVLDLKGKKKNFYINIVKFLNVYSKVTFIASNDIEANVIRLIFPFNEIIIIPDGINISQSNNARLHNKKAGVLKIVYLSRILKKKNLRYLIELLEKVTGNISLHIYGPIEERAYFNSCMQLAKEVSLHSNISIEYMGEVLAPNVIETFANYDLMILPTIGENFGHVISESLLAKTPVLISDRTPWISDGNNLVNVLSLDFPLRWVEIIKLFYEMDEDRYNDLVNNSNQYLASIHNNFEIEKFINV</sequence>
<protein>
    <submittedName>
        <fullName evidence="3">Glycosyltransferase</fullName>
    </submittedName>
</protein>
<keyword evidence="1" id="KW-0472">Membrane</keyword>
<dbReference type="HOGENOM" id="CLU_059315_0_0_4"/>
<evidence type="ECO:0000313" key="3">
    <source>
        <dbReference type="EMBL" id="AKD24662.1"/>
    </source>
</evidence>
<dbReference type="SUPFAM" id="SSF53756">
    <property type="entry name" value="UDP-Glycosyltransferase/glycogen phosphorylase"/>
    <property type="match status" value="1"/>
</dbReference>
<dbReference type="AlphaFoldDB" id="A0A0E3ZIS6"/>
<keyword evidence="4" id="KW-1185">Reference proteome</keyword>
<keyword evidence="1" id="KW-0812">Transmembrane</keyword>
<feature type="transmembrane region" description="Helical" evidence="1">
    <location>
        <begin position="94"/>
        <end position="112"/>
    </location>
</feature>
<keyword evidence="1" id="KW-1133">Transmembrane helix</keyword>
<dbReference type="EMBL" id="CP007501">
    <property type="protein sequence ID" value="AKD24662.1"/>
    <property type="molecule type" value="Genomic_DNA"/>
</dbReference>
<dbReference type="PANTHER" id="PTHR12526">
    <property type="entry name" value="GLYCOSYLTRANSFERASE"/>
    <property type="match status" value="1"/>
</dbReference>
<evidence type="ECO:0000259" key="2">
    <source>
        <dbReference type="Pfam" id="PF00534"/>
    </source>
</evidence>
<dbReference type="PATRIC" id="fig|576611.7.peg.331"/>
<dbReference type="STRING" id="1835254.CL55_00003290"/>
<dbReference type="InterPro" id="IPR001296">
    <property type="entry name" value="Glyco_trans_1"/>
</dbReference>